<reference evidence="3" key="1">
    <citation type="journal article" date="2021" name="Front. Microbiol.">
        <title>Genomic Analysis of the 1-Aminocyclopropane-1-Carboxylate Deaminase-Producing Pseudomonas thivervalensis SC5 Reveals Its Multifaceted Roles in Soil and in Beneficial Interactions With Plants.</title>
        <authorList>
            <person name="Nascimento F.X."/>
            <person name="Uron P."/>
            <person name="Glick B.R."/>
            <person name="Giachini A."/>
            <person name="Rossi M.J."/>
        </authorList>
    </citation>
    <scope>NUCLEOTIDE SEQUENCE [LARGE SCALE GENOMIC DNA]</scope>
    <source>
        <strain evidence="3">PLM3</strain>
    </source>
</reference>
<dbReference type="EMBL" id="CP022202">
    <property type="protein sequence ID" value="AXA58990.1"/>
    <property type="molecule type" value="Genomic_DNA"/>
</dbReference>
<name>A0A2Z4Z630_9PSED</name>
<protein>
    <submittedName>
        <fullName evidence="2">Uncharacterized protein</fullName>
    </submittedName>
</protein>
<feature type="region of interest" description="Disordered" evidence="1">
    <location>
        <begin position="52"/>
        <end position="98"/>
    </location>
</feature>
<gene>
    <name evidence="2" type="ORF">CEQ51_02530</name>
</gene>
<evidence type="ECO:0000313" key="3">
    <source>
        <dbReference type="Proteomes" id="UP000251666"/>
    </source>
</evidence>
<evidence type="ECO:0000256" key="1">
    <source>
        <dbReference type="SAM" id="MobiDB-lite"/>
    </source>
</evidence>
<evidence type="ECO:0000313" key="2">
    <source>
        <dbReference type="EMBL" id="AXA58990.1"/>
    </source>
</evidence>
<dbReference type="KEGG" id="pthv:CE140_03215"/>
<sequence length="98" mass="10666">MDAGLAALGHGWPFAAAHGAMPSFRHAEPRRGTEWWGKALLLTFGALPKVSRRKGGTVGSRYRSNGYVLVQQHPRRPPSRASSLPQKKPTPRGSKPTL</sequence>
<dbReference type="AlphaFoldDB" id="A0A2Z4Z630"/>
<accession>A0A2Z4Z630</accession>
<proteinExistence type="predicted"/>
<keyword evidence="3" id="KW-1185">Reference proteome</keyword>
<organism evidence="2 3">
    <name type="scientific">Pseudomonas thivervalensis</name>
    <dbReference type="NCBI Taxonomy" id="86265"/>
    <lineage>
        <taxon>Bacteria</taxon>
        <taxon>Pseudomonadati</taxon>
        <taxon>Pseudomonadota</taxon>
        <taxon>Gammaproteobacteria</taxon>
        <taxon>Pseudomonadales</taxon>
        <taxon>Pseudomonadaceae</taxon>
        <taxon>Pseudomonas</taxon>
    </lineage>
</organism>
<dbReference type="Proteomes" id="UP000251666">
    <property type="component" value="Chromosome"/>
</dbReference>